<dbReference type="InterPro" id="IPR010787">
    <property type="entry name" value="DUF1385"/>
</dbReference>
<keyword evidence="1" id="KW-0812">Transmembrane</keyword>
<proteinExistence type="predicted"/>
<protein>
    <submittedName>
        <fullName evidence="2">DUF1385 domain-containing protein</fullName>
    </submittedName>
</protein>
<evidence type="ECO:0000313" key="3">
    <source>
        <dbReference type="Proteomes" id="UP000318834"/>
    </source>
</evidence>
<dbReference type="AlphaFoldDB" id="A0A537J0Z6"/>
<comment type="caution">
    <text evidence="2">The sequence shown here is derived from an EMBL/GenBank/DDBJ whole genome shotgun (WGS) entry which is preliminary data.</text>
</comment>
<feature type="transmembrane region" description="Helical" evidence="1">
    <location>
        <begin position="79"/>
        <end position="100"/>
    </location>
</feature>
<dbReference type="EMBL" id="VBAP01000005">
    <property type="protein sequence ID" value="TMI77213.1"/>
    <property type="molecule type" value="Genomic_DNA"/>
</dbReference>
<feature type="transmembrane region" description="Helical" evidence="1">
    <location>
        <begin position="202"/>
        <end position="222"/>
    </location>
</feature>
<dbReference type="PANTHER" id="PTHR42867">
    <property type="entry name" value="MEMBRANE PROTEIN-RELATED"/>
    <property type="match status" value="1"/>
</dbReference>
<keyword evidence="1" id="KW-0472">Membrane</keyword>
<organism evidence="2 3">
    <name type="scientific">Candidatus Segetimicrobium genomatis</name>
    <dbReference type="NCBI Taxonomy" id="2569760"/>
    <lineage>
        <taxon>Bacteria</taxon>
        <taxon>Bacillati</taxon>
        <taxon>Candidatus Sysuimicrobiota</taxon>
        <taxon>Candidatus Sysuimicrobiia</taxon>
        <taxon>Candidatus Sysuimicrobiales</taxon>
        <taxon>Candidatus Segetimicrobiaceae</taxon>
        <taxon>Candidatus Segetimicrobium</taxon>
    </lineage>
</organism>
<sequence>MMRSPRWTSVVVRTPDGAIAAFTEGRVSPLVRYRWLRLPVLRGVIALYEALAIGVRALLRSAGVAAGANQPLTPRQVGVMVAGGLVLAVGLFFVLPAVLIRLVDRYIGDIYTLNLAEGALRVAVLVSYLAVIGRVPDMARVFAYHGAEHKAVNAYEAGASLGVGPVRTFSRYHLRCGTSFVLVVMIVAIIVFSFLGRPPLPLRIVSRVAVIPFVAGISYEIIRAGGRHRWLRPLMLPGLWLQRLTTREPDDRQVEVAVRALREVVEREPVESSRSQAIAL</sequence>
<gene>
    <name evidence="2" type="ORF">E6H05_00835</name>
</gene>
<dbReference type="Proteomes" id="UP000318834">
    <property type="component" value="Unassembled WGS sequence"/>
</dbReference>
<reference evidence="2 3" key="1">
    <citation type="journal article" date="2019" name="Nat. Microbiol.">
        <title>Mediterranean grassland soil C-N compound turnover is dependent on rainfall and depth, and is mediated by genomically divergent microorganisms.</title>
        <authorList>
            <person name="Diamond S."/>
            <person name="Andeer P.F."/>
            <person name="Li Z."/>
            <person name="Crits-Christoph A."/>
            <person name="Burstein D."/>
            <person name="Anantharaman K."/>
            <person name="Lane K.R."/>
            <person name="Thomas B.C."/>
            <person name="Pan C."/>
            <person name="Northen T.R."/>
            <person name="Banfield J.F."/>
        </authorList>
    </citation>
    <scope>NUCLEOTIDE SEQUENCE [LARGE SCALE GENOMIC DNA]</scope>
    <source>
        <strain evidence="2">NP_8</strain>
    </source>
</reference>
<dbReference type="Pfam" id="PF07136">
    <property type="entry name" value="DUF1385"/>
    <property type="match status" value="1"/>
</dbReference>
<evidence type="ECO:0000313" key="2">
    <source>
        <dbReference type="EMBL" id="TMI77213.1"/>
    </source>
</evidence>
<name>A0A537J0Z6_9BACT</name>
<feature type="transmembrane region" description="Helical" evidence="1">
    <location>
        <begin position="177"/>
        <end position="196"/>
    </location>
</feature>
<evidence type="ECO:0000256" key="1">
    <source>
        <dbReference type="SAM" id="Phobius"/>
    </source>
</evidence>
<accession>A0A537J0Z6</accession>
<dbReference type="PANTHER" id="PTHR42867:SF1">
    <property type="entry name" value="MEMBRANE PROTEIN-RELATED"/>
    <property type="match status" value="1"/>
</dbReference>
<keyword evidence="1" id="KW-1133">Transmembrane helix</keyword>